<dbReference type="Pfam" id="PF01863">
    <property type="entry name" value="YgjP-like"/>
    <property type="match status" value="1"/>
</dbReference>
<sequence length="262" mass="29934">MTHRADSAYGNVLLEIGPGMSSQLSLFESPEAMEPWTVRVSRRARRLSVRVFPGGRVEVVVPQGVSAVAVQRFVDLHRQWIQRRIEDFSTVARPSQEPRPALISLPAIARQYDVDYRRTSASVRVLTGVADTLLVQGAVQDERAVAGALRRWLVSLAEIEFSRSLRAVAQQCELPFRRVQIRRQRTRWGSCSASGTISLNVCLMFTSPAVLRYLFIHELCHTRFMNHSRHFWSLVASYEPAYRQLDRELSRAWKDVPSWMLA</sequence>
<evidence type="ECO:0000313" key="2">
    <source>
        <dbReference type="EMBL" id="AMN47136.1"/>
    </source>
</evidence>
<dbReference type="EMBL" id="CP011971">
    <property type="protein sequence ID" value="AMN47136.1"/>
    <property type="molecule type" value="Genomic_DNA"/>
</dbReference>
<organism evidence="2 3">
    <name type="scientific">Steroidobacter denitrificans</name>
    <dbReference type="NCBI Taxonomy" id="465721"/>
    <lineage>
        <taxon>Bacteria</taxon>
        <taxon>Pseudomonadati</taxon>
        <taxon>Pseudomonadota</taxon>
        <taxon>Gammaproteobacteria</taxon>
        <taxon>Steroidobacterales</taxon>
        <taxon>Steroidobacteraceae</taxon>
        <taxon>Steroidobacter</taxon>
    </lineage>
</organism>
<dbReference type="InterPro" id="IPR053136">
    <property type="entry name" value="UTP_pyrophosphatase-like"/>
</dbReference>
<dbReference type="KEGG" id="sdf:ACG33_08500"/>
<dbReference type="PANTHER" id="PTHR30399:SF1">
    <property type="entry name" value="UTP PYROPHOSPHATASE"/>
    <property type="match status" value="1"/>
</dbReference>
<gene>
    <name evidence="2" type="ORF">ACG33_08500</name>
</gene>
<dbReference type="Gene3D" id="3.30.2010.10">
    <property type="entry name" value="Metalloproteases ('zincins'), catalytic domain"/>
    <property type="match status" value="1"/>
</dbReference>
<dbReference type="CDD" id="cd07344">
    <property type="entry name" value="M48_yhfN_like"/>
    <property type="match status" value="1"/>
</dbReference>
<feature type="domain" description="YgjP-like metallopeptidase" evidence="1">
    <location>
        <begin position="45"/>
        <end position="251"/>
    </location>
</feature>
<protein>
    <recommendedName>
        <fullName evidence="1">YgjP-like metallopeptidase domain-containing protein</fullName>
    </recommendedName>
</protein>
<dbReference type="RefSeq" id="WP_083536622.1">
    <property type="nucleotide sequence ID" value="NZ_CP011971.1"/>
</dbReference>
<dbReference type="OrthoDB" id="9811177at2"/>
<accession>A0A127F9N5</accession>
<evidence type="ECO:0000313" key="3">
    <source>
        <dbReference type="Proteomes" id="UP000070250"/>
    </source>
</evidence>
<reference evidence="2 3" key="1">
    <citation type="submission" date="2015-06" db="EMBL/GenBank/DDBJ databases">
        <title>A Comprehensive Approach to Explore the Metabolic and Phylogenetic Diversity of Bacterial Steroid Degradation in the Environment: Testosterone as an Example.</title>
        <authorList>
            <person name="Yang F.-C."/>
            <person name="Chen Y.-L."/>
            <person name="Yu C.-P."/>
            <person name="Tang S.-L."/>
            <person name="Wang P.-H."/>
            <person name="Ismail W."/>
            <person name="Wang C.-H."/>
            <person name="Yang C.-Y."/>
            <person name="Chiang Y.-R."/>
        </authorList>
    </citation>
    <scope>NUCLEOTIDE SEQUENCE [LARGE SCALE GENOMIC DNA]</scope>
    <source>
        <strain evidence="2 3">DSM 18526</strain>
    </source>
</reference>
<evidence type="ECO:0000259" key="1">
    <source>
        <dbReference type="Pfam" id="PF01863"/>
    </source>
</evidence>
<proteinExistence type="predicted"/>
<dbReference type="Proteomes" id="UP000070250">
    <property type="component" value="Chromosome"/>
</dbReference>
<name>A0A127F9N5_STEDE</name>
<dbReference type="AlphaFoldDB" id="A0A127F9N5"/>
<keyword evidence="3" id="KW-1185">Reference proteome</keyword>
<dbReference type="STRING" id="465721.ACG33_08500"/>
<dbReference type="PANTHER" id="PTHR30399">
    <property type="entry name" value="UNCHARACTERIZED PROTEIN YGJP"/>
    <property type="match status" value="1"/>
</dbReference>
<dbReference type="InterPro" id="IPR002725">
    <property type="entry name" value="YgjP-like_metallopeptidase"/>
</dbReference>